<dbReference type="Proteomes" id="UP000077266">
    <property type="component" value="Unassembled WGS sequence"/>
</dbReference>
<evidence type="ECO:0000259" key="6">
    <source>
        <dbReference type="Pfam" id="PF08996"/>
    </source>
</evidence>
<evidence type="ECO:0000256" key="3">
    <source>
        <dbReference type="ARBA" id="ARBA00022695"/>
    </source>
</evidence>
<dbReference type="GO" id="GO:0003688">
    <property type="term" value="F:DNA replication origin binding"/>
    <property type="evidence" value="ECO:0007669"/>
    <property type="project" value="TreeGrafter"/>
</dbReference>
<evidence type="ECO:0000313" key="8">
    <source>
        <dbReference type="Proteomes" id="UP000077266"/>
    </source>
</evidence>
<organism evidence="7 8">
    <name type="scientific">Exidia glandulosa HHB12029</name>
    <dbReference type="NCBI Taxonomy" id="1314781"/>
    <lineage>
        <taxon>Eukaryota</taxon>
        <taxon>Fungi</taxon>
        <taxon>Dikarya</taxon>
        <taxon>Basidiomycota</taxon>
        <taxon>Agaricomycotina</taxon>
        <taxon>Agaricomycetes</taxon>
        <taxon>Auriculariales</taxon>
        <taxon>Exidiaceae</taxon>
        <taxon>Exidia</taxon>
    </lineage>
</organism>
<dbReference type="SUPFAM" id="SSF56672">
    <property type="entry name" value="DNA/RNA polymerases"/>
    <property type="match status" value="1"/>
</dbReference>
<dbReference type="GO" id="GO:0003887">
    <property type="term" value="F:DNA-directed DNA polymerase activity"/>
    <property type="evidence" value="ECO:0007669"/>
    <property type="project" value="UniProtKB-KW"/>
</dbReference>
<dbReference type="EMBL" id="KV425882">
    <property type="protein sequence ID" value="KZW04323.1"/>
    <property type="molecule type" value="Genomic_DNA"/>
</dbReference>
<dbReference type="InterPro" id="IPR038256">
    <property type="entry name" value="Pol_alpha_znc_sf"/>
</dbReference>
<dbReference type="AlphaFoldDB" id="A0A165R0L0"/>
<feature type="domain" description="Zinc finger DNA-directed DNA polymerase family B alpha" evidence="6">
    <location>
        <begin position="168"/>
        <end position="202"/>
    </location>
</feature>
<evidence type="ECO:0000259" key="5">
    <source>
        <dbReference type="Pfam" id="PF00136"/>
    </source>
</evidence>
<dbReference type="InterPro" id="IPR043502">
    <property type="entry name" value="DNA/RNA_pol_sf"/>
</dbReference>
<dbReference type="STRING" id="1314781.A0A165R0L0"/>
<protein>
    <recommendedName>
        <fullName evidence="1">DNA-directed DNA polymerase</fullName>
        <ecNumber evidence="1">2.7.7.7</ecNumber>
    </recommendedName>
</protein>
<name>A0A165R0L0_EXIGL</name>
<dbReference type="GO" id="GO:0003697">
    <property type="term" value="F:single-stranded DNA binding"/>
    <property type="evidence" value="ECO:0007669"/>
    <property type="project" value="TreeGrafter"/>
</dbReference>
<dbReference type="PANTHER" id="PTHR45861">
    <property type="entry name" value="DNA POLYMERASE ALPHA CATALYTIC SUBUNIT"/>
    <property type="match status" value="1"/>
</dbReference>
<dbReference type="InParanoid" id="A0A165R0L0"/>
<evidence type="ECO:0000313" key="7">
    <source>
        <dbReference type="EMBL" id="KZW04323.1"/>
    </source>
</evidence>
<keyword evidence="8" id="KW-1185">Reference proteome</keyword>
<dbReference type="EC" id="2.7.7.7" evidence="1"/>
<dbReference type="Gene3D" id="1.10.132.60">
    <property type="entry name" value="DNA polymerase family B, C-terminal domain"/>
    <property type="match status" value="2"/>
</dbReference>
<dbReference type="GO" id="GO:0000166">
    <property type="term" value="F:nucleotide binding"/>
    <property type="evidence" value="ECO:0007669"/>
    <property type="project" value="InterPro"/>
</dbReference>
<dbReference type="InterPro" id="IPR015088">
    <property type="entry name" value="Znf_DNA-dir_DNA_pol_B_alpha"/>
</dbReference>
<sequence length="368" mass="41484">MSTTEVKGLDIKLREYRALSKDVSNCVLDQILSGEATEVVVEKIHEFLTSLGTHVRAGKLATQKFIIHKRLGKRHEDYRDAKSQAAWQRAFHPDELRRSGNADEKDKLNIDFEFYISNQILPPIERLCDPIDGTDRARLAECLGLDANKYQTYASGEQEERPFGTLESQVPDKERFKQCEPFRVKCRSCKKVFRLGRSARRRVLQTRTRRSKRRSLSGAPANPHVLRMAALYIPPTDYDVRMLFLSAFLAEITLLHERFLHARRSSCTCSPSSSPITTTTPALTLVRRGGKATLTRSVMLATERRTSRCTSRSTFSVLTPRQTTPSSTQFVQSLLPSCPASVSSTFVPQQIWASGSTTSPLGDCDHMT</sequence>
<keyword evidence="4" id="KW-0239">DNA-directed DNA polymerase</keyword>
<keyword evidence="3" id="KW-0548">Nucleotidyltransferase</keyword>
<dbReference type="GO" id="GO:0003682">
    <property type="term" value="F:chromatin binding"/>
    <property type="evidence" value="ECO:0007669"/>
    <property type="project" value="TreeGrafter"/>
</dbReference>
<dbReference type="PANTHER" id="PTHR45861:SF1">
    <property type="entry name" value="DNA POLYMERASE ALPHA CATALYTIC SUBUNIT"/>
    <property type="match status" value="1"/>
</dbReference>
<evidence type="ECO:0000256" key="1">
    <source>
        <dbReference type="ARBA" id="ARBA00012417"/>
    </source>
</evidence>
<gene>
    <name evidence="7" type="ORF">EXIGLDRAFT_758619</name>
</gene>
<evidence type="ECO:0000256" key="4">
    <source>
        <dbReference type="ARBA" id="ARBA00022932"/>
    </source>
</evidence>
<dbReference type="GO" id="GO:0006272">
    <property type="term" value="P:leading strand elongation"/>
    <property type="evidence" value="ECO:0007669"/>
    <property type="project" value="TreeGrafter"/>
</dbReference>
<reference evidence="7 8" key="1">
    <citation type="journal article" date="2016" name="Mol. Biol. Evol.">
        <title>Comparative Genomics of Early-Diverging Mushroom-Forming Fungi Provides Insights into the Origins of Lignocellulose Decay Capabilities.</title>
        <authorList>
            <person name="Nagy L.G."/>
            <person name="Riley R."/>
            <person name="Tritt A."/>
            <person name="Adam C."/>
            <person name="Daum C."/>
            <person name="Floudas D."/>
            <person name="Sun H."/>
            <person name="Yadav J.S."/>
            <person name="Pangilinan J."/>
            <person name="Larsson K.H."/>
            <person name="Matsuura K."/>
            <person name="Barry K."/>
            <person name="Labutti K."/>
            <person name="Kuo R."/>
            <person name="Ohm R.A."/>
            <person name="Bhattacharya S.S."/>
            <person name="Shirouzu T."/>
            <person name="Yoshinaga Y."/>
            <person name="Martin F.M."/>
            <person name="Grigoriev I.V."/>
            <person name="Hibbett D.S."/>
        </authorList>
    </citation>
    <scope>NUCLEOTIDE SEQUENCE [LARGE SCALE GENOMIC DNA]</scope>
    <source>
        <strain evidence="7 8">HHB12029</strain>
    </source>
</reference>
<accession>A0A165R0L0</accession>
<feature type="domain" description="DNA-directed DNA polymerase family B multifunctional" evidence="5">
    <location>
        <begin position="4"/>
        <end position="85"/>
    </location>
</feature>
<proteinExistence type="predicted"/>
<dbReference type="Pfam" id="PF08996">
    <property type="entry name" value="zf-DNA_Pol"/>
    <property type="match status" value="1"/>
</dbReference>
<dbReference type="GO" id="GO:1902975">
    <property type="term" value="P:mitotic DNA replication initiation"/>
    <property type="evidence" value="ECO:0007669"/>
    <property type="project" value="TreeGrafter"/>
</dbReference>
<dbReference type="GO" id="GO:0006273">
    <property type="term" value="P:lagging strand elongation"/>
    <property type="evidence" value="ECO:0007669"/>
    <property type="project" value="TreeGrafter"/>
</dbReference>
<dbReference type="InterPro" id="IPR006134">
    <property type="entry name" value="DNA-dir_DNA_pol_B_multi_dom"/>
</dbReference>
<keyword evidence="2" id="KW-0808">Transferase</keyword>
<dbReference type="Pfam" id="PF00136">
    <property type="entry name" value="DNA_pol_B"/>
    <property type="match status" value="1"/>
</dbReference>
<dbReference type="Gene3D" id="1.10.3200.20">
    <property type="entry name" value="DNA Polymerase alpha, zinc finger"/>
    <property type="match status" value="1"/>
</dbReference>
<dbReference type="GO" id="GO:0005658">
    <property type="term" value="C:alpha DNA polymerase:primase complex"/>
    <property type="evidence" value="ECO:0007669"/>
    <property type="project" value="TreeGrafter"/>
</dbReference>
<dbReference type="InterPro" id="IPR042087">
    <property type="entry name" value="DNA_pol_B_thumb"/>
</dbReference>
<dbReference type="OrthoDB" id="6755010at2759"/>
<evidence type="ECO:0000256" key="2">
    <source>
        <dbReference type="ARBA" id="ARBA00022679"/>
    </source>
</evidence>